<evidence type="ECO:0000313" key="2">
    <source>
        <dbReference type="Proteomes" id="UP000053593"/>
    </source>
</evidence>
<evidence type="ECO:0000313" key="1">
    <source>
        <dbReference type="EMBL" id="KIK53535.1"/>
    </source>
</evidence>
<reference evidence="1 2" key="1">
    <citation type="submission" date="2014-04" db="EMBL/GenBank/DDBJ databases">
        <title>Evolutionary Origins and Diversification of the Mycorrhizal Mutualists.</title>
        <authorList>
            <consortium name="DOE Joint Genome Institute"/>
            <consortium name="Mycorrhizal Genomics Consortium"/>
            <person name="Kohler A."/>
            <person name="Kuo A."/>
            <person name="Nagy L.G."/>
            <person name="Floudas D."/>
            <person name="Copeland A."/>
            <person name="Barry K.W."/>
            <person name="Cichocki N."/>
            <person name="Veneault-Fourrey C."/>
            <person name="LaButti K."/>
            <person name="Lindquist E.A."/>
            <person name="Lipzen A."/>
            <person name="Lundell T."/>
            <person name="Morin E."/>
            <person name="Murat C."/>
            <person name="Riley R."/>
            <person name="Ohm R."/>
            <person name="Sun H."/>
            <person name="Tunlid A."/>
            <person name="Henrissat B."/>
            <person name="Grigoriev I.V."/>
            <person name="Hibbett D.S."/>
            <person name="Martin F."/>
        </authorList>
    </citation>
    <scope>NUCLEOTIDE SEQUENCE [LARGE SCALE GENOMIC DNA]</scope>
    <source>
        <strain evidence="1 2">FD-317 M1</strain>
    </source>
</reference>
<feature type="non-terminal residue" evidence="1">
    <location>
        <position position="1"/>
    </location>
</feature>
<protein>
    <submittedName>
        <fullName evidence="1">Uncharacterized protein</fullName>
    </submittedName>
</protein>
<dbReference type="HOGENOM" id="CLU_2661203_0_0_1"/>
<gene>
    <name evidence="1" type="ORF">GYMLUDRAFT_106102</name>
</gene>
<dbReference type="InterPro" id="IPR041078">
    <property type="entry name" value="Plavaka"/>
</dbReference>
<feature type="non-terminal residue" evidence="1">
    <location>
        <position position="76"/>
    </location>
</feature>
<keyword evidence="2" id="KW-1185">Reference proteome</keyword>
<dbReference type="OrthoDB" id="2688393at2759"/>
<dbReference type="AlphaFoldDB" id="A0A0D0AT08"/>
<name>A0A0D0AT08_9AGAR</name>
<organism evidence="1 2">
    <name type="scientific">Collybiopsis luxurians FD-317 M1</name>
    <dbReference type="NCBI Taxonomy" id="944289"/>
    <lineage>
        <taxon>Eukaryota</taxon>
        <taxon>Fungi</taxon>
        <taxon>Dikarya</taxon>
        <taxon>Basidiomycota</taxon>
        <taxon>Agaricomycotina</taxon>
        <taxon>Agaricomycetes</taxon>
        <taxon>Agaricomycetidae</taxon>
        <taxon>Agaricales</taxon>
        <taxon>Marasmiineae</taxon>
        <taxon>Omphalotaceae</taxon>
        <taxon>Collybiopsis</taxon>
        <taxon>Collybiopsis luxurians</taxon>
    </lineage>
</organism>
<accession>A0A0D0AT08</accession>
<dbReference type="EMBL" id="KN834828">
    <property type="protein sequence ID" value="KIK53535.1"/>
    <property type="molecule type" value="Genomic_DNA"/>
</dbReference>
<sequence length="76" mass="8598">YLLSNHVTDCLGLSFSNATSMLQCVDAIPQRGGQWFTKKLSFQDHPDEHFTIQYQDSVEAIRGLWGDPSFASDLVY</sequence>
<dbReference type="Proteomes" id="UP000053593">
    <property type="component" value="Unassembled WGS sequence"/>
</dbReference>
<dbReference type="Pfam" id="PF18759">
    <property type="entry name" value="Plavaka"/>
    <property type="match status" value="1"/>
</dbReference>
<proteinExistence type="predicted"/>